<feature type="compositionally biased region" description="Polar residues" evidence="1">
    <location>
        <begin position="437"/>
        <end position="446"/>
    </location>
</feature>
<feature type="region of interest" description="Disordered" evidence="1">
    <location>
        <begin position="346"/>
        <end position="494"/>
    </location>
</feature>
<feature type="region of interest" description="Disordered" evidence="1">
    <location>
        <begin position="228"/>
        <end position="254"/>
    </location>
</feature>
<keyword evidence="2" id="KW-0732">Signal</keyword>
<keyword evidence="4" id="KW-1185">Reference proteome</keyword>
<feature type="compositionally biased region" description="Low complexity" evidence="1">
    <location>
        <begin position="727"/>
        <end position="745"/>
    </location>
</feature>
<dbReference type="EMBL" id="ML119051">
    <property type="protein sequence ID" value="ROT42442.1"/>
    <property type="molecule type" value="Genomic_DNA"/>
</dbReference>
<protein>
    <submittedName>
        <fullName evidence="3">Uncharacterized protein</fullName>
    </submittedName>
</protein>
<feature type="compositionally biased region" description="Basic and acidic residues" evidence="1">
    <location>
        <begin position="394"/>
        <end position="413"/>
    </location>
</feature>
<organism evidence="3 4">
    <name type="scientific">Sodiomyces alkalinus (strain CBS 110278 / VKM F-3762 / F11)</name>
    <name type="common">Alkaliphilic filamentous fungus</name>
    <dbReference type="NCBI Taxonomy" id="1314773"/>
    <lineage>
        <taxon>Eukaryota</taxon>
        <taxon>Fungi</taxon>
        <taxon>Dikarya</taxon>
        <taxon>Ascomycota</taxon>
        <taxon>Pezizomycotina</taxon>
        <taxon>Sordariomycetes</taxon>
        <taxon>Hypocreomycetidae</taxon>
        <taxon>Glomerellales</taxon>
        <taxon>Plectosphaerellaceae</taxon>
        <taxon>Sodiomyces</taxon>
    </lineage>
</organism>
<evidence type="ECO:0000313" key="4">
    <source>
        <dbReference type="Proteomes" id="UP000272025"/>
    </source>
</evidence>
<dbReference type="AlphaFoldDB" id="A0A3N2Q6R6"/>
<dbReference type="Proteomes" id="UP000272025">
    <property type="component" value="Unassembled WGS sequence"/>
</dbReference>
<dbReference type="GeneID" id="39583175"/>
<feature type="region of interest" description="Disordered" evidence="1">
    <location>
        <begin position="299"/>
        <end position="321"/>
    </location>
</feature>
<evidence type="ECO:0000313" key="3">
    <source>
        <dbReference type="EMBL" id="ROT42442.1"/>
    </source>
</evidence>
<reference evidence="3 4" key="1">
    <citation type="journal article" date="2018" name="Mol. Ecol.">
        <title>The obligate alkalophilic soda-lake fungus Sodiomyces alkalinus has shifted to a protein diet.</title>
        <authorList>
            <person name="Grum-Grzhimaylo A.A."/>
            <person name="Falkoski D.L."/>
            <person name="van den Heuvel J."/>
            <person name="Valero-Jimenez C.A."/>
            <person name="Min B."/>
            <person name="Choi I.G."/>
            <person name="Lipzen A."/>
            <person name="Daum C.G."/>
            <person name="Aanen D.K."/>
            <person name="Tsang A."/>
            <person name="Henrissat B."/>
            <person name="Bilanenko E.N."/>
            <person name="de Vries R.P."/>
            <person name="van Kan J.A.L."/>
            <person name="Grigoriev I.V."/>
            <person name="Debets A.J.M."/>
        </authorList>
    </citation>
    <scope>NUCLEOTIDE SEQUENCE [LARGE SCALE GENOMIC DNA]</scope>
    <source>
        <strain evidence="3 4">F11</strain>
    </source>
</reference>
<feature type="region of interest" description="Disordered" evidence="1">
    <location>
        <begin position="176"/>
        <end position="209"/>
    </location>
</feature>
<feature type="region of interest" description="Disordered" evidence="1">
    <location>
        <begin position="707"/>
        <end position="745"/>
    </location>
</feature>
<feature type="region of interest" description="Disordered" evidence="1">
    <location>
        <begin position="128"/>
        <end position="161"/>
    </location>
</feature>
<feature type="compositionally biased region" description="Polar residues" evidence="1">
    <location>
        <begin position="462"/>
        <end position="472"/>
    </location>
</feature>
<feature type="chain" id="PRO_5018085311" evidence="2">
    <location>
        <begin position="21"/>
        <end position="745"/>
    </location>
</feature>
<accession>A0A3N2Q6R6</accession>
<sequence length="745" mass="82237">MNYMSSIVISFALPLLLLFARDGSFFSFRNYMVQSQAPKVSHYIDTLYKPPCLHSAVVDVVDVALTKILADCTHRNLCPYPSYPPFISPTYTTGASPPTSVSMSCHEPSEDEPDRRAELRRIMHKRIQQELSGEHAPPGLSGKRPPANAIPAEFPGHGPRDTLEFSIAEASSAVGLVHSDPGEVQRGGSRSDSKAPVRRRGSYPQVSPKSSVKHWVRRLVFRLRAASSAVPPSHDMPPVNQLTPPGAASPQGWHLSADGSQVNRVAAVDVPLETAHSDKAQDDISLLRSWLTTQELAYPDRRPGDTVSHQTAPFAKRNDQPALESEALRLPIIPSPSCLSTPRQLTEVRQSESGPETAHTVASRLEMPSDLPSLPVSGDEADRTLATGTGRRAIQLERESRESQAKTMSEKRGNSPASSISAHLKVGKWRRGRTSDSHASNTTPESPSLADRRSQTVDSRSKSSVPHTSNWRTGKLTARTRQQNPKFPADGYDSYHGRRTIKTYTLPPESWSKWPSYNRAERTASAGLKDRVKPRDFAVTGSSGDGRLFWVTDRNLAESEPIRYSFSSRLIQGVKTGFGNLLGSKTPSASQVKIPAKIKRRHRSSGQLEYPELEILPTEGGYKELRALGRAIESMKNGPPLERVDPLDIARDAEARTCWTQPREILPVPPRPGMTEENRRNEAINMLRPTTDKRKDGPATLAYSVTRHYRESMMSRDTPVSTEHFETPPSRVSPTPSPRSRSAVS</sequence>
<feature type="compositionally biased region" description="Polar residues" evidence="1">
    <location>
        <begin position="94"/>
        <end position="103"/>
    </location>
</feature>
<evidence type="ECO:0000256" key="2">
    <source>
        <dbReference type="SAM" id="SignalP"/>
    </source>
</evidence>
<dbReference type="OrthoDB" id="3437384at2759"/>
<proteinExistence type="predicted"/>
<feature type="signal peptide" evidence="2">
    <location>
        <begin position="1"/>
        <end position="20"/>
    </location>
</feature>
<gene>
    <name evidence="3" type="ORF">SODALDRAFT_374774</name>
</gene>
<evidence type="ECO:0000256" key="1">
    <source>
        <dbReference type="SAM" id="MobiDB-lite"/>
    </source>
</evidence>
<feature type="region of interest" description="Disordered" evidence="1">
    <location>
        <begin position="94"/>
        <end position="113"/>
    </location>
</feature>
<feature type="compositionally biased region" description="Basic and acidic residues" evidence="1">
    <location>
        <begin position="450"/>
        <end position="461"/>
    </location>
</feature>
<name>A0A3N2Q6R6_SODAK</name>
<dbReference type="RefSeq" id="XP_028470248.1">
    <property type="nucleotide sequence ID" value="XM_028614697.1"/>
</dbReference>